<dbReference type="KEGG" id="aaco:K1I37_14985"/>
<sequence length="79" mass="9045">MQLPVAIKCKSQFINTVIKDVAQVRITSDSIIAFPVRDLYGLEVIVDDTLESDYEVLYEEVPSLNDMQRLIAQLPKFEE</sequence>
<evidence type="ECO:0000313" key="1">
    <source>
        <dbReference type="EMBL" id="UNO47977.1"/>
    </source>
</evidence>
<keyword evidence="2" id="KW-1185">Reference proteome</keyword>
<dbReference type="RefSeq" id="WP_021296143.1">
    <property type="nucleotide sequence ID" value="NZ_AURB01000124.1"/>
</dbReference>
<evidence type="ECO:0000313" key="2">
    <source>
        <dbReference type="Proteomes" id="UP000829401"/>
    </source>
</evidence>
<proteinExistence type="predicted"/>
<dbReference type="EMBL" id="CP080467">
    <property type="protein sequence ID" value="UNO47977.1"/>
    <property type="molecule type" value="Genomic_DNA"/>
</dbReference>
<gene>
    <name evidence="1" type="ORF">K1I37_14985</name>
</gene>
<accession>T0C583</accession>
<organism evidence="1 2">
    <name type="scientific">Alicyclobacillus acidoterrestris (strain ATCC 49025 / DSM 3922 / CIP 106132 / NCIMB 13137 / GD3B)</name>
    <dbReference type="NCBI Taxonomy" id="1356854"/>
    <lineage>
        <taxon>Bacteria</taxon>
        <taxon>Bacillati</taxon>
        <taxon>Bacillota</taxon>
        <taxon>Bacilli</taxon>
        <taxon>Bacillales</taxon>
        <taxon>Alicyclobacillaceae</taxon>
        <taxon>Alicyclobacillus</taxon>
    </lineage>
</organism>
<name>T0C583_ALIAG</name>
<dbReference type="AlphaFoldDB" id="T0C583"/>
<accession>A0A9E7CYV9</accession>
<protein>
    <submittedName>
        <fullName evidence="1">Uncharacterized protein</fullName>
    </submittedName>
</protein>
<reference evidence="2" key="1">
    <citation type="journal article" date="2022" name="G3 (Bethesda)">
        <title>Unveiling the complete genome sequence of Alicyclobacillus acidoterrestris DSM 3922T, a taint-producing strain.</title>
        <authorList>
            <person name="Leonardo I.C."/>
            <person name="Barreto Crespo M.T."/>
            <person name="Gaspar F.B."/>
        </authorList>
    </citation>
    <scope>NUCLEOTIDE SEQUENCE [LARGE SCALE GENOMIC DNA]</scope>
    <source>
        <strain evidence="2">DSM 3922</strain>
    </source>
</reference>
<dbReference type="Proteomes" id="UP000829401">
    <property type="component" value="Chromosome"/>
</dbReference>
<dbReference type="STRING" id="1356854.N007_05500"/>